<dbReference type="AlphaFoldDB" id="A0A0N0DUU0"/>
<keyword evidence="1" id="KW-0736">Signalosome</keyword>
<evidence type="ECO:0000313" key="3">
    <source>
        <dbReference type="Proteomes" id="UP000037923"/>
    </source>
</evidence>
<evidence type="ECO:0000256" key="1">
    <source>
        <dbReference type="ARBA" id="ARBA00022790"/>
    </source>
</evidence>
<dbReference type="PANTHER" id="PTHR15350">
    <property type="entry name" value="COP9 SIGNALOSOME COMPLEX SUBUNIT 7/DENDRITIC CELL PROTEIN GA17"/>
    <property type="match status" value="1"/>
</dbReference>
<dbReference type="InterPro" id="IPR045237">
    <property type="entry name" value="COPS7/eIF3m"/>
</dbReference>
<gene>
    <name evidence="2" type="ORF">ABB37_05276</name>
</gene>
<dbReference type="VEuPathDB" id="TriTrypDB:LpyrH10_10_0450"/>
<reference evidence="2 3" key="1">
    <citation type="submission" date="2015-07" db="EMBL/GenBank/DDBJ databases">
        <title>High-quality genome of monoxenous trypanosomatid Leptomonas pyrrhocoris.</title>
        <authorList>
            <person name="Flegontov P."/>
            <person name="Butenko A."/>
            <person name="Firsov S."/>
            <person name="Vlcek C."/>
            <person name="Logacheva M.D."/>
            <person name="Field M."/>
            <person name="Filatov D."/>
            <person name="Flegontova O."/>
            <person name="Gerasimov E."/>
            <person name="Jackson A.P."/>
            <person name="Kelly S."/>
            <person name="Opperdoes F."/>
            <person name="O'Reilly A."/>
            <person name="Votypka J."/>
            <person name="Yurchenko V."/>
            <person name="Lukes J."/>
        </authorList>
    </citation>
    <scope>NUCLEOTIDE SEQUENCE [LARGE SCALE GENOMIC DNA]</scope>
    <source>
        <strain evidence="2">H10</strain>
    </source>
</reference>
<dbReference type="GO" id="GO:0008180">
    <property type="term" value="C:COP9 signalosome"/>
    <property type="evidence" value="ECO:0007669"/>
    <property type="project" value="UniProtKB-KW"/>
</dbReference>
<proteinExistence type="predicted"/>
<protein>
    <submittedName>
        <fullName evidence="2">Uncharacterized protein</fullName>
    </submittedName>
</protein>
<dbReference type="OMA" id="CYGMVDE"/>
<dbReference type="GeneID" id="26905566"/>
<dbReference type="Proteomes" id="UP000037923">
    <property type="component" value="Unassembled WGS sequence"/>
</dbReference>
<dbReference type="OrthoDB" id="10265275at2759"/>
<name>A0A0N0DUU0_LEPPY</name>
<dbReference type="EMBL" id="LGTL01000010">
    <property type="protein sequence ID" value="KPA79438.1"/>
    <property type="molecule type" value="Genomic_DNA"/>
</dbReference>
<dbReference type="RefSeq" id="XP_015657877.1">
    <property type="nucleotide sequence ID" value="XM_015803235.1"/>
</dbReference>
<keyword evidence="3" id="KW-1185">Reference proteome</keyword>
<accession>A0A0N0DUU0</accession>
<comment type="caution">
    <text evidence="2">The sequence shown here is derived from an EMBL/GenBank/DDBJ whole genome shotgun (WGS) entry which is preliminary data.</text>
</comment>
<organism evidence="2 3">
    <name type="scientific">Leptomonas pyrrhocoris</name>
    <name type="common">Firebug parasite</name>
    <dbReference type="NCBI Taxonomy" id="157538"/>
    <lineage>
        <taxon>Eukaryota</taxon>
        <taxon>Discoba</taxon>
        <taxon>Euglenozoa</taxon>
        <taxon>Kinetoplastea</taxon>
        <taxon>Metakinetoplastina</taxon>
        <taxon>Trypanosomatida</taxon>
        <taxon>Trypanosomatidae</taxon>
        <taxon>Leishmaniinae</taxon>
        <taxon>Leptomonas</taxon>
    </lineage>
</organism>
<sequence length="199" mass="21803">MSSLSSERFVEEVSRAATTADAVAAAQQAVEDPAIFFYGTLLSALLSYTQQQQHKTSDKSLENWTGVVELLTYKTVADVDAASAGVKALVTEHPLITEKLRVLTLLTLCSQHTMSTHGISVPYARVEQAVGVSGAIEVQKVVLAAVQHRLCVARLNERTTTVRICAYESRCVEDGEVAALQQRVAKWREYAERQLRALP</sequence>
<dbReference type="PANTHER" id="PTHR15350:SF5">
    <property type="entry name" value="COP9 SIGNALOSOME COMPLEX SUBUNIT 7"/>
    <property type="match status" value="1"/>
</dbReference>
<evidence type="ECO:0000313" key="2">
    <source>
        <dbReference type="EMBL" id="KPA79438.1"/>
    </source>
</evidence>